<dbReference type="EC" id="2.7.10.2" evidence="2"/>
<comment type="similarity">
    <text evidence="1">Belongs to the CpsD/CapB family.</text>
</comment>
<evidence type="ECO:0000256" key="4">
    <source>
        <dbReference type="ARBA" id="ARBA00022741"/>
    </source>
</evidence>
<accession>A0A1I6BRK6</accession>
<evidence type="ECO:0000259" key="10">
    <source>
        <dbReference type="Pfam" id="PF13614"/>
    </source>
</evidence>
<dbReference type="Proteomes" id="UP000199029">
    <property type="component" value="Unassembled WGS sequence"/>
</dbReference>
<organism evidence="12 13">
    <name type="scientific">Hymenobacter arizonensis</name>
    <name type="common">Siccationidurans arizonensis</name>
    <dbReference type="NCBI Taxonomy" id="1227077"/>
    <lineage>
        <taxon>Bacteria</taxon>
        <taxon>Pseudomonadati</taxon>
        <taxon>Bacteroidota</taxon>
        <taxon>Cytophagia</taxon>
        <taxon>Cytophagales</taxon>
        <taxon>Hymenobacteraceae</taxon>
        <taxon>Hymenobacter</taxon>
    </lineage>
</organism>
<evidence type="ECO:0000256" key="1">
    <source>
        <dbReference type="ARBA" id="ARBA00007316"/>
    </source>
</evidence>
<evidence type="ECO:0000256" key="9">
    <source>
        <dbReference type="SAM" id="Phobius"/>
    </source>
</evidence>
<dbReference type="PANTHER" id="PTHR32309:SF13">
    <property type="entry name" value="FERRIC ENTEROBACTIN TRANSPORT PROTEIN FEPE"/>
    <property type="match status" value="1"/>
</dbReference>
<dbReference type="InterPro" id="IPR032807">
    <property type="entry name" value="GNVR"/>
</dbReference>
<reference evidence="13" key="1">
    <citation type="submission" date="2016-10" db="EMBL/GenBank/DDBJ databases">
        <authorList>
            <person name="Varghese N."/>
            <person name="Submissions S."/>
        </authorList>
    </citation>
    <scope>NUCLEOTIDE SEQUENCE [LARGE SCALE GENOMIC DNA]</scope>
    <source>
        <strain evidence="13">OR362-8,ATCC BAA-1266,JCM 13504</strain>
    </source>
</reference>
<gene>
    <name evidence="12" type="ORF">SAMN04515668_4992</name>
</gene>
<dbReference type="Pfam" id="PF13807">
    <property type="entry name" value="GNVR"/>
    <property type="match status" value="1"/>
</dbReference>
<dbReference type="NCBIfam" id="TIGR01007">
    <property type="entry name" value="eps_fam"/>
    <property type="match status" value="1"/>
</dbReference>
<feature type="transmembrane region" description="Helical" evidence="9">
    <location>
        <begin position="493"/>
        <end position="515"/>
    </location>
</feature>
<dbReference type="Gene3D" id="3.40.50.300">
    <property type="entry name" value="P-loop containing nucleotide triphosphate hydrolases"/>
    <property type="match status" value="1"/>
</dbReference>
<dbReference type="InterPro" id="IPR005702">
    <property type="entry name" value="Wzc-like_C"/>
</dbReference>
<dbReference type="CDD" id="cd05387">
    <property type="entry name" value="BY-kinase"/>
    <property type="match status" value="1"/>
</dbReference>
<evidence type="ECO:0000313" key="13">
    <source>
        <dbReference type="Proteomes" id="UP000199029"/>
    </source>
</evidence>
<keyword evidence="9" id="KW-0812">Transmembrane</keyword>
<dbReference type="GO" id="GO:0005524">
    <property type="term" value="F:ATP binding"/>
    <property type="evidence" value="ECO:0007669"/>
    <property type="project" value="UniProtKB-KW"/>
</dbReference>
<dbReference type="EMBL" id="FOXS01000012">
    <property type="protein sequence ID" value="SFQ83576.1"/>
    <property type="molecule type" value="Genomic_DNA"/>
</dbReference>
<feature type="transmembrane region" description="Helical" evidence="9">
    <location>
        <begin position="29"/>
        <end position="48"/>
    </location>
</feature>
<keyword evidence="5" id="KW-0418">Kinase</keyword>
<keyword evidence="3" id="KW-0808">Transferase</keyword>
<dbReference type="STRING" id="1227077.SAMN04515668_4992"/>
<keyword evidence="9" id="KW-0472">Membrane</keyword>
<feature type="domain" description="Tyrosine-protein kinase G-rich" evidence="11">
    <location>
        <begin position="437"/>
        <end position="507"/>
    </location>
</feature>
<protein>
    <recommendedName>
        <fullName evidence="2">non-specific protein-tyrosine kinase</fullName>
        <ecNumber evidence="2">2.7.10.2</ecNumber>
    </recommendedName>
</protein>
<keyword evidence="4" id="KW-0547">Nucleotide-binding</keyword>
<dbReference type="GO" id="GO:0004715">
    <property type="term" value="F:non-membrane spanning protein tyrosine kinase activity"/>
    <property type="evidence" value="ECO:0007669"/>
    <property type="project" value="UniProtKB-EC"/>
</dbReference>
<dbReference type="Pfam" id="PF13614">
    <property type="entry name" value="AAA_31"/>
    <property type="match status" value="1"/>
</dbReference>
<sequence>MDSQELFSSDLSQAKAGDLKNIVLQYTRYWYLFLLGAVLSISVAFFYLRYYAVPQYIVSGTMLIKDDKSGQSLSNADALSDLNTFKATRNVDNEIEVLKSKGLMERVIRELDLVTRYYVEERITDREIYGEALPFRIVRNGLDSTMTGKSIIIHLKKNNFFDLEDYKGITTSHRFGQKIHKAFGSFTVITAGGQYNVGTKIIVYFQDIYQVANHYSQAINIKPVGKTTNVLNISLIDPMPERAKNIVDKLMQVYNDEAIDDKKQLGTSALKFLDERLKFVTTELSTVEKGVASYKSTNSLTDIAAQATSYAEQATNYDSQIAEWATQSEVLESLENYLKNNNNSIVPNSLGIKDETLAKLIGRFNEVELERQRMLRTMQPTSVLIQNTNEQLADLRVNILETLRNIKNGLRISVNNLKASSRQFQSKVQRAPALERELQEINRSQAIKQNIYMYLLQKREETALSLAATASAARVLDFAKGGDYPISPNKQTIYLMAVLLGLGLPMGGIYLSGLLNNKVRTQQDITSTVSVPILGEIAHNDENETLVVTTQSRSPIAEMFRLVRTNLHFAVAGKENIVLLVTSSMSGEGKTFFSINIGSSYAATGKRVLLLDLDMRMPKVAEQLELAEKPGIADYLTSNKILVSDIITSSDKVPGLFIAGAGSVPPNPAELMLSPKFAHFIEELKVNFDCIIMDSPPVGLVADALTLAHYVDLTVYIVRYDYTKKEQLSIVNNCYKNKTLTRPMIVLNDAKAKNGSNYGYGYGYGYQIDSKSKKRKKPTNYST</sequence>
<dbReference type="InterPro" id="IPR027417">
    <property type="entry name" value="P-loop_NTPase"/>
</dbReference>
<dbReference type="AlphaFoldDB" id="A0A1I6BRK6"/>
<keyword evidence="7" id="KW-0829">Tyrosine-protein kinase</keyword>
<name>A0A1I6BRK6_HYMAR</name>
<keyword evidence="13" id="KW-1185">Reference proteome</keyword>
<feature type="domain" description="AAA" evidence="10">
    <location>
        <begin position="586"/>
        <end position="715"/>
    </location>
</feature>
<dbReference type="GO" id="GO:0005886">
    <property type="term" value="C:plasma membrane"/>
    <property type="evidence" value="ECO:0007669"/>
    <property type="project" value="TreeGrafter"/>
</dbReference>
<dbReference type="RefSeq" id="WP_092679014.1">
    <property type="nucleotide sequence ID" value="NZ_FOXS01000012.1"/>
</dbReference>
<evidence type="ECO:0000256" key="3">
    <source>
        <dbReference type="ARBA" id="ARBA00022679"/>
    </source>
</evidence>
<evidence type="ECO:0000313" key="12">
    <source>
        <dbReference type="EMBL" id="SFQ83576.1"/>
    </source>
</evidence>
<keyword evidence="9" id="KW-1133">Transmembrane helix</keyword>
<comment type="catalytic activity">
    <reaction evidence="8">
        <text>L-tyrosyl-[protein] + ATP = O-phospho-L-tyrosyl-[protein] + ADP + H(+)</text>
        <dbReference type="Rhea" id="RHEA:10596"/>
        <dbReference type="Rhea" id="RHEA-COMP:10136"/>
        <dbReference type="Rhea" id="RHEA-COMP:20101"/>
        <dbReference type="ChEBI" id="CHEBI:15378"/>
        <dbReference type="ChEBI" id="CHEBI:30616"/>
        <dbReference type="ChEBI" id="CHEBI:46858"/>
        <dbReference type="ChEBI" id="CHEBI:61978"/>
        <dbReference type="ChEBI" id="CHEBI:456216"/>
        <dbReference type="EC" id="2.7.10.2"/>
    </reaction>
</comment>
<dbReference type="InterPro" id="IPR025669">
    <property type="entry name" value="AAA_dom"/>
</dbReference>
<dbReference type="OrthoDB" id="9794577at2"/>
<evidence type="ECO:0000259" key="11">
    <source>
        <dbReference type="Pfam" id="PF13807"/>
    </source>
</evidence>
<keyword evidence="6" id="KW-0067">ATP-binding</keyword>
<evidence type="ECO:0000256" key="8">
    <source>
        <dbReference type="ARBA" id="ARBA00051245"/>
    </source>
</evidence>
<evidence type="ECO:0000256" key="7">
    <source>
        <dbReference type="ARBA" id="ARBA00023137"/>
    </source>
</evidence>
<dbReference type="SUPFAM" id="SSF52540">
    <property type="entry name" value="P-loop containing nucleoside triphosphate hydrolases"/>
    <property type="match status" value="1"/>
</dbReference>
<evidence type="ECO:0000256" key="6">
    <source>
        <dbReference type="ARBA" id="ARBA00022840"/>
    </source>
</evidence>
<proteinExistence type="inferred from homology"/>
<evidence type="ECO:0000256" key="5">
    <source>
        <dbReference type="ARBA" id="ARBA00022777"/>
    </source>
</evidence>
<evidence type="ECO:0000256" key="2">
    <source>
        <dbReference type="ARBA" id="ARBA00011903"/>
    </source>
</evidence>
<dbReference type="PANTHER" id="PTHR32309">
    <property type="entry name" value="TYROSINE-PROTEIN KINASE"/>
    <property type="match status" value="1"/>
</dbReference>
<dbReference type="InterPro" id="IPR050445">
    <property type="entry name" value="Bact_polysacc_biosynth/exp"/>
</dbReference>